<comment type="caution">
    <text evidence="2">The sequence shown here is derived from an EMBL/GenBank/DDBJ whole genome shotgun (WGS) entry which is preliminary data.</text>
</comment>
<evidence type="ECO:0000313" key="3">
    <source>
        <dbReference type="Proteomes" id="UP001629156"/>
    </source>
</evidence>
<gene>
    <name evidence="2" type="ORF">ABS766_13770</name>
</gene>
<dbReference type="Proteomes" id="UP001629156">
    <property type="component" value="Unassembled WGS sequence"/>
</dbReference>
<evidence type="ECO:0000256" key="1">
    <source>
        <dbReference type="SAM" id="SignalP"/>
    </source>
</evidence>
<accession>A0ABW8Z1Y3</accession>
<evidence type="ECO:0008006" key="4">
    <source>
        <dbReference type="Google" id="ProtNLM"/>
    </source>
</evidence>
<organism evidence="2 3">
    <name type="scientific">Flavobacterium rhizosphaerae</name>
    <dbReference type="NCBI Taxonomy" id="3163298"/>
    <lineage>
        <taxon>Bacteria</taxon>
        <taxon>Pseudomonadati</taxon>
        <taxon>Bacteroidota</taxon>
        <taxon>Flavobacteriia</taxon>
        <taxon>Flavobacteriales</taxon>
        <taxon>Flavobacteriaceae</taxon>
        <taxon>Flavobacterium</taxon>
    </lineage>
</organism>
<feature type="chain" id="PRO_5045695746" description="Outer membrane protein beta-barrel domain-containing protein" evidence="1">
    <location>
        <begin position="23"/>
        <end position="378"/>
    </location>
</feature>
<keyword evidence="1" id="KW-0732">Signal</keyword>
<name>A0ABW8Z1Y3_9FLAO</name>
<dbReference type="RefSeq" id="WP_408085773.1">
    <property type="nucleotide sequence ID" value="NZ_JBELPZ010000017.1"/>
</dbReference>
<sequence>MKTKLFLVAIMAIGLAVPKSNAQVSKDTTKTKWEQRQEQRNREYYERNKKYKLESLQDEKQEITESEKFNLKKQIETIDDQFENGEITAEKSKALKEEAAKNAALNIDNKTAIIDNQIALIQRDVNYQFDLNTGSYIALGVGNAYDRNGSALFGIEYKAGKKKQKYDKRTYSDVVISSGFGNAVGNGQNLGKPFKVWGSRFIELGYTFKTRLKKDSNFLRLSYGISYQFGMYKLTDNRYFVNDGGTTIFEKYPNTLTSKTNLRTENLIIPFYLEFGPSEKKEYKDHFRYDTSSSFKVGIGGFAGINTGTVQKLQYKQNGDKITDKYRADYNVNPFIYGLNAYVGIGSLSLFVKYQLNPLFEHSEIKGRPISFGVRFDL</sequence>
<keyword evidence="3" id="KW-1185">Reference proteome</keyword>
<evidence type="ECO:0000313" key="2">
    <source>
        <dbReference type="EMBL" id="MFL9845491.1"/>
    </source>
</evidence>
<dbReference type="EMBL" id="JBELPZ010000017">
    <property type="protein sequence ID" value="MFL9845491.1"/>
    <property type="molecule type" value="Genomic_DNA"/>
</dbReference>
<reference evidence="2 3" key="1">
    <citation type="submission" date="2024-06" db="EMBL/GenBank/DDBJ databases">
        <authorList>
            <person name="Kaempfer P."/>
            <person name="Viver T."/>
        </authorList>
    </citation>
    <scope>NUCLEOTIDE SEQUENCE [LARGE SCALE GENOMIC DNA]</scope>
    <source>
        <strain evidence="2 3">ST-119</strain>
    </source>
</reference>
<protein>
    <recommendedName>
        <fullName evidence="4">Outer membrane protein beta-barrel domain-containing protein</fullName>
    </recommendedName>
</protein>
<proteinExistence type="predicted"/>
<feature type="signal peptide" evidence="1">
    <location>
        <begin position="1"/>
        <end position="22"/>
    </location>
</feature>